<sequence length="248" mass="28907">MTINMVKISPIAFKMGSDKYKNERPVRQVNLSGYYIDLFPVTNTRYKKFIESQGYKNRQYWTDDGWDFIHSKKISKPLYWCNTNWNQPNQPVTGVSWWEALAFSRFENKTLPTEAQWEYMASGGVNIYPWGDDTPTLLKANYAEGCEPTDLERRSTNVDHFLHSRSHCGCWDVAGNVGEWCLDNHSENYGWDIEKKNPIFLTKETKAHIVRGGSGLHDDEYLRSTSRDYYAPTIRDNIVGFRCVINME</sequence>
<dbReference type="GO" id="GO:0120147">
    <property type="term" value="F:formylglycine-generating oxidase activity"/>
    <property type="evidence" value="ECO:0007669"/>
    <property type="project" value="TreeGrafter"/>
</dbReference>
<dbReference type="InterPro" id="IPR042095">
    <property type="entry name" value="SUMF_sf"/>
</dbReference>
<dbReference type="Pfam" id="PF03781">
    <property type="entry name" value="FGE-sulfatase"/>
    <property type="match status" value="1"/>
</dbReference>
<comment type="caution">
    <text evidence="2">The sequence shown here is derived from an EMBL/GenBank/DDBJ whole genome shotgun (WGS) entry which is preliminary data.</text>
</comment>
<dbReference type="InterPro" id="IPR005532">
    <property type="entry name" value="SUMF_dom"/>
</dbReference>
<name>A0A2S9GX99_9BURK</name>
<organism evidence="2 3">
    <name type="scientific">Solimicrobium silvestre</name>
    <dbReference type="NCBI Taxonomy" id="2099400"/>
    <lineage>
        <taxon>Bacteria</taxon>
        <taxon>Pseudomonadati</taxon>
        <taxon>Pseudomonadota</taxon>
        <taxon>Betaproteobacteria</taxon>
        <taxon>Burkholderiales</taxon>
        <taxon>Oxalobacteraceae</taxon>
        <taxon>Solimicrobium</taxon>
    </lineage>
</organism>
<evidence type="ECO:0000313" key="2">
    <source>
        <dbReference type="EMBL" id="PRC92331.1"/>
    </source>
</evidence>
<dbReference type="EMBL" id="PUGF01000014">
    <property type="protein sequence ID" value="PRC92331.1"/>
    <property type="molecule type" value="Genomic_DNA"/>
</dbReference>
<proteinExistence type="predicted"/>
<feature type="domain" description="Sulfatase-modifying factor enzyme-like" evidence="1">
    <location>
        <begin position="4"/>
        <end position="244"/>
    </location>
</feature>
<dbReference type="OrthoDB" id="9768004at2"/>
<dbReference type="InterPro" id="IPR016187">
    <property type="entry name" value="CTDL_fold"/>
</dbReference>
<dbReference type="AlphaFoldDB" id="A0A2S9GX99"/>
<dbReference type="InterPro" id="IPR051043">
    <property type="entry name" value="Sulfatase_Mod_Factor_Kinase"/>
</dbReference>
<protein>
    <recommendedName>
        <fullName evidence="1">Sulfatase-modifying factor enzyme-like domain-containing protein</fullName>
    </recommendedName>
</protein>
<dbReference type="PANTHER" id="PTHR23150">
    <property type="entry name" value="SULFATASE MODIFYING FACTOR 1, 2"/>
    <property type="match status" value="1"/>
</dbReference>
<dbReference type="SUPFAM" id="SSF56436">
    <property type="entry name" value="C-type lectin-like"/>
    <property type="match status" value="1"/>
</dbReference>
<evidence type="ECO:0000259" key="1">
    <source>
        <dbReference type="Pfam" id="PF03781"/>
    </source>
</evidence>
<gene>
    <name evidence="2" type="ORF">S2091_2990</name>
</gene>
<dbReference type="PANTHER" id="PTHR23150:SF19">
    <property type="entry name" value="FORMYLGLYCINE-GENERATING ENZYME"/>
    <property type="match status" value="1"/>
</dbReference>
<keyword evidence="3" id="KW-1185">Reference proteome</keyword>
<dbReference type="Gene3D" id="3.90.1580.10">
    <property type="entry name" value="paralog of FGE (formylglycine-generating enzyme)"/>
    <property type="match status" value="1"/>
</dbReference>
<dbReference type="RefSeq" id="WP_105532739.1">
    <property type="nucleotide sequence ID" value="NZ_PUGF01000014.1"/>
</dbReference>
<evidence type="ECO:0000313" key="3">
    <source>
        <dbReference type="Proteomes" id="UP000237839"/>
    </source>
</evidence>
<accession>A0A2S9GX99</accession>
<dbReference type="Proteomes" id="UP000237839">
    <property type="component" value="Unassembled WGS sequence"/>
</dbReference>
<reference evidence="2 3" key="1">
    <citation type="submission" date="2018-02" db="EMBL/GenBank/DDBJ databases">
        <title>Solimicrobium silvestre gen. nov., sp. nov., isolated from alpine forest soil.</title>
        <authorList>
            <person name="Margesin R."/>
            <person name="Albuquerque L."/>
            <person name="Zhang D.-C."/>
            <person name="Froufe H.J.C."/>
            <person name="Severino R."/>
            <person name="Roxo I."/>
            <person name="Egas C."/>
            <person name="Da Costa M.S."/>
        </authorList>
    </citation>
    <scope>NUCLEOTIDE SEQUENCE [LARGE SCALE GENOMIC DNA]</scope>
    <source>
        <strain evidence="2 3">S20-91</strain>
    </source>
</reference>